<comment type="caution">
    <text evidence="1">The sequence shown here is derived from an EMBL/GenBank/DDBJ whole genome shotgun (WGS) entry which is preliminary data.</text>
</comment>
<dbReference type="AlphaFoldDB" id="A0ABD6DKT8"/>
<reference evidence="1 2" key="1">
    <citation type="journal article" date="2019" name="Int. J. Syst. Evol. Microbiol.">
        <title>The Global Catalogue of Microorganisms (GCM) 10K type strain sequencing project: providing services to taxonomists for standard genome sequencing and annotation.</title>
        <authorList>
            <consortium name="The Broad Institute Genomics Platform"/>
            <consortium name="The Broad Institute Genome Sequencing Center for Infectious Disease"/>
            <person name="Wu L."/>
            <person name="Ma J."/>
        </authorList>
    </citation>
    <scope>NUCLEOTIDE SEQUENCE [LARGE SCALE GENOMIC DNA]</scope>
    <source>
        <strain evidence="1 2">CGMCC 1.10390</strain>
    </source>
</reference>
<protein>
    <submittedName>
        <fullName evidence="1">Uncharacterized protein</fullName>
    </submittedName>
</protein>
<evidence type="ECO:0000313" key="1">
    <source>
        <dbReference type="EMBL" id="MFD1646905.1"/>
    </source>
</evidence>
<dbReference type="Proteomes" id="UP001597034">
    <property type="component" value="Unassembled WGS sequence"/>
</dbReference>
<sequence length="143" mass="15528">MHRRKALQLLCGTAILPAAGCLSSSADPESTTTAGSNHGVVESVGMINEDTDEHVATITVERNEETILHTEATLAATGNNMDSRFYYNEFPSEPAAYRLEIVLENGSSQSLSPRFTASECPKNYNSFIREGGRLSSFYSEANC</sequence>
<accession>A0ABD6DKT8</accession>
<evidence type="ECO:0000313" key="2">
    <source>
        <dbReference type="Proteomes" id="UP001597034"/>
    </source>
</evidence>
<dbReference type="EMBL" id="JBHUDO010000003">
    <property type="protein sequence ID" value="MFD1646905.1"/>
    <property type="molecule type" value="Genomic_DNA"/>
</dbReference>
<organism evidence="1 2">
    <name type="scientific">Haloarchaeobius litoreus</name>
    <dbReference type="NCBI Taxonomy" id="755306"/>
    <lineage>
        <taxon>Archaea</taxon>
        <taxon>Methanobacteriati</taxon>
        <taxon>Methanobacteriota</taxon>
        <taxon>Stenosarchaea group</taxon>
        <taxon>Halobacteria</taxon>
        <taxon>Halobacteriales</taxon>
        <taxon>Halorubellaceae</taxon>
        <taxon>Haloarchaeobius</taxon>
    </lineage>
</organism>
<proteinExistence type="predicted"/>
<gene>
    <name evidence="1" type="ORF">ACFSBL_14535</name>
</gene>
<keyword evidence="2" id="KW-1185">Reference proteome</keyword>
<name>A0ABD6DKT8_9EURY</name>
<dbReference type="RefSeq" id="WP_256401024.1">
    <property type="nucleotide sequence ID" value="NZ_JANHJR010000003.1"/>
</dbReference>